<protein>
    <submittedName>
        <fullName evidence="2">Uncharacterized protein</fullName>
    </submittedName>
</protein>
<sequence>MCNHLENVQRHAIEQSKTEKDRCRFKASGESDECIERGKTETIEKKEIEKRKKRKKRQKQETKRYVMPGRGR</sequence>
<dbReference type="AlphaFoldDB" id="A0A195F3S8"/>
<evidence type="ECO:0000313" key="3">
    <source>
        <dbReference type="Proteomes" id="UP000078541"/>
    </source>
</evidence>
<feature type="region of interest" description="Disordered" evidence="1">
    <location>
        <begin position="46"/>
        <end position="72"/>
    </location>
</feature>
<organism evidence="2 3">
    <name type="scientific">Trachymyrmex septentrionalis</name>
    <dbReference type="NCBI Taxonomy" id="34720"/>
    <lineage>
        <taxon>Eukaryota</taxon>
        <taxon>Metazoa</taxon>
        <taxon>Ecdysozoa</taxon>
        <taxon>Arthropoda</taxon>
        <taxon>Hexapoda</taxon>
        <taxon>Insecta</taxon>
        <taxon>Pterygota</taxon>
        <taxon>Neoptera</taxon>
        <taxon>Endopterygota</taxon>
        <taxon>Hymenoptera</taxon>
        <taxon>Apocrita</taxon>
        <taxon>Aculeata</taxon>
        <taxon>Formicoidea</taxon>
        <taxon>Formicidae</taxon>
        <taxon>Myrmicinae</taxon>
        <taxon>Trachymyrmex</taxon>
    </lineage>
</organism>
<feature type="compositionally biased region" description="Basic and acidic residues" evidence="1">
    <location>
        <begin position="7"/>
        <end position="22"/>
    </location>
</feature>
<evidence type="ECO:0000313" key="2">
    <source>
        <dbReference type="EMBL" id="KYN35235.1"/>
    </source>
</evidence>
<evidence type="ECO:0000256" key="1">
    <source>
        <dbReference type="SAM" id="MobiDB-lite"/>
    </source>
</evidence>
<dbReference type="EMBL" id="KQ981820">
    <property type="protein sequence ID" value="KYN35235.1"/>
    <property type="molecule type" value="Genomic_DNA"/>
</dbReference>
<accession>A0A195F3S8</accession>
<proteinExistence type="predicted"/>
<keyword evidence="3" id="KW-1185">Reference proteome</keyword>
<reference evidence="2 3" key="1">
    <citation type="submission" date="2016-03" db="EMBL/GenBank/DDBJ databases">
        <title>Trachymyrmex septentrionalis WGS genome.</title>
        <authorList>
            <person name="Nygaard S."/>
            <person name="Hu H."/>
            <person name="Boomsma J."/>
            <person name="Zhang G."/>
        </authorList>
    </citation>
    <scope>NUCLEOTIDE SEQUENCE [LARGE SCALE GENOMIC DNA]</scope>
    <source>
        <strain evidence="2">Tsep2-gDNA-1</strain>
        <tissue evidence="2">Whole body</tissue>
    </source>
</reference>
<name>A0A195F3S8_9HYME</name>
<gene>
    <name evidence="2" type="ORF">ALC56_10410</name>
</gene>
<feature type="region of interest" description="Disordered" evidence="1">
    <location>
        <begin position="1"/>
        <end position="22"/>
    </location>
</feature>
<dbReference type="Proteomes" id="UP000078541">
    <property type="component" value="Unassembled WGS sequence"/>
</dbReference>